<sequence length="99" mass="11349">MNTRTINTNTQSTGAPLAPSTLLFSHESLIELGFDFMGFCWGWNNKPYHQIDTQIGELCIVNYSEVYLVRKREELLARIDTLDKLKQFVSLISNLEVLP</sequence>
<dbReference type="RefSeq" id="WP_190302723.1">
    <property type="nucleotide sequence ID" value="NZ_JACOIJ010000032.1"/>
</dbReference>
<name>A0ABR7YH21_9SPHI</name>
<accession>A0ABR7YH21</accession>
<evidence type="ECO:0000313" key="2">
    <source>
        <dbReference type="Proteomes" id="UP000651271"/>
    </source>
</evidence>
<gene>
    <name evidence="1" type="ORF">H8B04_13770</name>
</gene>
<protein>
    <submittedName>
        <fullName evidence="1">Uncharacterized protein</fullName>
    </submittedName>
</protein>
<comment type="caution">
    <text evidence="1">The sequence shown here is derived from an EMBL/GenBank/DDBJ whole genome shotgun (WGS) entry which is preliminary data.</text>
</comment>
<evidence type="ECO:0000313" key="1">
    <source>
        <dbReference type="EMBL" id="MBD1430613.1"/>
    </source>
</evidence>
<organism evidence="1 2">
    <name type="scientific">Sphingobacterium litopenaei</name>
    <dbReference type="NCBI Taxonomy" id="2763500"/>
    <lineage>
        <taxon>Bacteria</taxon>
        <taxon>Pseudomonadati</taxon>
        <taxon>Bacteroidota</taxon>
        <taxon>Sphingobacteriia</taxon>
        <taxon>Sphingobacteriales</taxon>
        <taxon>Sphingobacteriaceae</taxon>
        <taxon>Sphingobacterium</taxon>
    </lineage>
</organism>
<reference evidence="1 2" key="1">
    <citation type="submission" date="2020-08" db="EMBL/GenBank/DDBJ databases">
        <title>Sphingobacterium sp. DN04309 isolated from aquaculture water.</title>
        <authorList>
            <person name="Zhang M."/>
        </authorList>
    </citation>
    <scope>NUCLEOTIDE SEQUENCE [LARGE SCALE GENOMIC DNA]</scope>
    <source>
        <strain evidence="1 2">DN04309</strain>
    </source>
</reference>
<proteinExistence type="predicted"/>
<dbReference type="EMBL" id="JACOIJ010000032">
    <property type="protein sequence ID" value="MBD1430613.1"/>
    <property type="molecule type" value="Genomic_DNA"/>
</dbReference>
<keyword evidence="2" id="KW-1185">Reference proteome</keyword>
<dbReference type="Proteomes" id="UP000651271">
    <property type="component" value="Unassembled WGS sequence"/>
</dbReference>